<keyword evidence="2" id="KW-1185">Reference proteome</keyword>
<sequence>MHNLVFRFGLKSLHKPCVPRLSSSLPIRRALSSLTAVHLDKKIAAYTRNAFGITKDPIWNLMLHLRRETSDSKTREALLKCDVSFIDYIQWKNVVFAPDLDHAMLIVDDTPHLRTQTTGTSILDALDTEPEGPQFPPWVALALASHKVRSPAQAQHVLLNLLFTHLRTLPSQHRPSFLIIATHSFAHFGVLKPMRRVVYEFLTRTVKYPSFHFNALLQALSAFTRTEEAADLAVSVLEAMSARDIPLWMDTYRSLMTDRFITLQLTKYLRARMIHEGVVPEARHLEDYLRIFSNHGAIHESEEYLRAIRDYCLERGLTPPHGPELRTAGYGNEDSGSSVHPANTLYLGSFRKDRASAFHYLHRLLVLEQYKNAVAHKPRESHNPFQSRTTTTFWSGRKQEVDIYDWTTALVSAANDKKTSAEALVEIFNRARVKTKRFRPTIVTYTVLLRGLLFRQSYEEALKIWNQLLDSGLPLDRKALTIGVQILTRAGRGQEAFYLLSSFAKLQREALKPPPIWINTIVVNEFMVSLLRVRRPDVVFRIWDNLEMLYGVLPNDATLHILLKSAILAAKMDNESVRSTFQHLTLNTPFRKPQAEPEGREEVESAIMNMLETAKPSSAVGIWRNSSAKAVGRQIFRDMIFGNWSRLRNVKVPVTVVRSTGTEAAPLYPLAELARSVAIPFSARKGREVEIEGEKDVESADGLLDEEHQSPNTYLSIVPTDLSFSAYIQLLGLSSLAAEIPLALAWMRRLNIQPSRKTLSIALVFWAEVSLRGPLFEEWAEKRQRSEYGRLMQWIEGWVGKEETPTDWDIQRALRAVAKMRDSSFGQR</sequence>
<dbReference type="EMBL" id="MU266370">
    <property type="protein sequence ID" value="KAH7927179.1"/>
    <property type="molecule type" value="Genomic_DNA"/>
</dbReference>
<evidence type="ECO:0000313" key="2">
    <source>
        <dbReference type="Proteomes" id="UP000790709"/>
    </source>
</evidence>
<proteinExistence type="predicted"/>
<name>A0ACB8BN79_9AGAM</name>
<comment type="caution">
    <text evidence="1">The sequence shown here is derived from an EMBL/GenBank/DDBJ whole genome shotgun (WGS) entry which is preliminary data.</text>
</comment>
<organism evidence="1 2">
    <name type="scientific">Leucogyrophana mollusca</name>
    <dbReference type="NCBI Taxonomy" id="85980"/>
    <lineage>
        <taxon>Eukaryota</taxon>
        <taxon>Fungi</taxon>
        <taxon>Dikarya</taxon>
        <taxon>Basidiomycota</taxon>
        <taxon>Agaricomycotina</taxon>
        <taxon>Agaricomycetes</taxon>
        <taxon>Agaricomycetidae</taxon>
        <taxon>Boletales</taxon>
        <taxon>Boletales incertae sedis</taxon>
        <taxon>Leucogyrophana</taxon>
    </lineage>
</organism>
<accession>A0ACB8BN79</accession>
<gene>
    <name evidence="1" type="ORF">BV22DRAFT_1061395</name>
</gene>
<reference evidence="1" key="1">
    <citation type="journal article" date="2021" name="New Phytol.">
        <title>Evolutionary innovations through gain and loss of genes in the ectomycorrhizal Boletales.</title>
        <authorList>
            <person name="Wu G."/>
            <person name="Miyauchi S."/>
            <person name="Morin E."/>
            <person name="Kuo A."/>
            <person name="Drula E."/>
            <person name="Varga T."/>
            <person name="Kohler A."/>
            <person name="Feng B."/>
            <person name="Cao Y."/>
            <person name="Lipzen A."/>
            <person name="Daum C."/>
            <person name="Hundley H."/>
            <person name="Pangilinan J."/>
            <person name="Johnson J."/>
            <person name="Barry K."/>
            <person name="LaButti K."/>
            <person name="Ng V."/>
            <person name="Ahrendt S."/>
            <person name="Min B."/>
            <person name="Choi I.G."/>
            <person name="Park H."/>
            <person name="Plett J.M."/>
            <person name="Magnuson J."/>
            <person name="Spatafora J.W."/>
            <person name="Nagy L.G."/>
            <person name="Henrissat B."/>
            <person name="Grigoriev I.V."/>
            <person name="Yang Z.L."/>
            <person name="Xu J."/>
            <person name="Martin F.M."/>
        </authorList>
    </citation>
    <scope>NUCLEOTIDE SEQUENCE</scope>
    <source>
        <strain evidence="1">KUC20120723A-06</strain>
    </source>
</reference>
<dbReference type="Proteomes" id="UP000790709">
    <property type="component" value="Unassembled WGS sequence"/>
</dbReference>
<evidence type="ECO:0000313" key="1">
    <source>
        <dbReference type="EMBL" id="KAH7927179.1"/>
    </source>
</evidence>
<protein>
    <submittedName>
        <fullName evidence="1">Uncharacterized protein</fullName>
    </submittedName>
</protein>